<comment type="caution">
    <text evidence="3">The sequence shown here is derived from an EMBL/GenBank/DDBJ whole genome shotgun (WGS) entry which is preliminary data.</text>
</comment>
<keyword evidence="2" id="KW-1133">Transmembrane helix</keyword>
<organism evidence="3 4">
    <name type="scientific">Stephania japonica</name>
    <dbReference type="NCBI Taxonomy" id="461633"/>
    <lineage>
        <taxon>Eukaryota</taxon>
        <taxon>Viridiplantae</taxon>
        <taxon>Streptophyta</taxon>
        <taxon>Embryophyta</taxon>
        <taxon>Tracheophyta</taxon>
        <taxon>Spermatophyta</taxon>
        <taxon>Magnoliopsida</taxon>
        <taxon>Ranunculales</taxon>
        <taxon>Menispermaceae</taxon>
        <taxon>Menispermoideae</taxon>
        <taxon>Cissampelideae</taxon>
        <taxon>Stephania</taxon>
    </lineage>
</organism>
<evidence type="ECO:0000256" key="2">
    <source>
        <dbReference type="SAM" id="Phobius"/>
    </source>
</evidence>
<dbReference type="AlphaFoldDB" id="A0AAP0EZ93"/>
<feature type="transmembrane region" description="Helical" evidence="2">
    <location>
        <begin position="35"/>
        <end position="54"/>
    </location>
</feature>
<feature type="transmembrane region" description="Helical" evidence="2">
    <location>
        <begin position="113"/>
        <end position="133"/>
    </location>
</feature>
<keyword evidence="2" id="KW-0472">Membrane</keyword>
<name>A0AAP0EZ93_9MAGN</name>
<gene>
    <name evidence="3" type="ORF">Sjap_019680</name>
</gene>
<keyword evidence="4" id="KW-1185">Reference proteome</keyword>
<evidence type="ECO:0000313" key="3">
    <source>
        <dbReference type="EMBL" id="KAK9102426.1"/>
    </source>
</evidence>
<dbReference type="EMBL" id="JBBNAE010000008">
    <property type="protein sequence ID" value="KAK9102426.1"/>
    <property type="molecule type" value="Genomic_DNA"/>
</dbReference>
<keyword evidence="2" id="KW-0812">Transmembrane</keyword>
<evidence type="ECO:0000256" key="1">
    <source>
        <dbReference type="SAM" id="MobiDB-lite"/>
    </source>
</evidence>
<protein>
    <submittedName>
        <fullName evidence="3">Uncharacterized protein</fullName>
    </submittedName>
</protein>
<reference evidence="3 4" key="1">
    <citation type="submission" date="2024-01" db="EMBL/GenBank/DDBJ databases">
        <title>Genome assemblies of Stephania.</title>
        <authorList>
            <person name="Yang L."/>
        </authorList>
    </citation>
    <scope>NUCLEOTIDE SEQUENCE [LARGE SCALE GENOMIC DNA]</scope>
    <source>
        <strain evidence="3">QJT</strain>
        <tissue evidence="3">Leaf</tissue>
    </source>
</reference>
<sequence>MRGTAVTRTSRRRRTVVHRSPDGPRAPPITADMEVLVVSLSFFFLPSLVSAHWLRFRLLLWWLAVFGGGRGWSLVVHMVVGSVHCICVVVVRMHYFTKGFAVLKSRRKSPSRVALLLDAVTLGTLGDLAMFVVTQCHGDSSPMSDSTNVLLQYPWSVLGVVIMAD</sequence>
<feature type="region of interest" description="Disordered" evidence="1">
    <location>
        <begin position="1"/>
        <end position="25"/>
    </location>
</feature>
<dbReference type="Proteomes" id="UP001417504">
    <property type="component" value="Unassembled WGS sequence"/>
</dbReference>
<evidence type="ECO:0000313" key="4">
    <source>
        <dbReference type="Proteomes" id="UP001417504"/>
    </source>
</evidence>
<feature type="transmembrane region" description="Helical" evidence="2">
    <location>
        <begin position="74"/>
        <end position="93"/>
    </location>
</feature>
<proteinExistence type="predicted"/>
<accession>A0AAP0EZ93</accession>